<protein>
    <submittedName>
        <fullName evidence="1">Uncharacterized protein</fullName>
    </submittedName>
</protein>
<dbReference type="STRING" id="39966.A0A369J124"/>
<organism evidence="1 2">
    <name type="scientific">Hypsizygus marmoreus</name>
    <name type="common">White beech mushroom</name>
    <name type="synonym">Agaricus marmoreus</name>
    <dbReference type="NCBI Taxonomy" id="39966"/>
    <lineage>
        <taxon>Eukaryota</taxon>
        <taxon>Fungi</taxon>
        <taxon>Dikarya</taxon>
        <taxon>Basidiomycota</taxon>
        <taxon>Agaricomycotina</taxon>
        <taxon>Agaricomycetes</taxon>
        <taxon>Agaricomycetidae</taxon>
        <taxon>Agaricales</taxon>
        <taxon>Tricholomatineae</taxon>
        <taxon>Lyophyllaceae</taxon>
        <taxon>Hypsizygus</taxon>
    </lineage>
</organism>
<dbReference type="AlphaFoldDB" id="A0A369J124"/>
<comment type="caution">
    <text evidence="1">The sequence shown here is derived from an EMBL/GenBank/DDBJ whole genome shotgun (WGS) entry which is preliminary data.</text>
</comment>
<dbReference type="Proteomes" id="UP000076154">
    <property type="component" value="Unassembled WGS sequence"/>
</dbReference>
<sequence>MHSTSTDMPIIDSIGLLSIQRQLAAMGPLIVKYQECPAGAASDFSNTIATSITTNMYDEPVVYAGDVKTRLNAIQPTSAKVSLVDAIEDALTVLHHNLIVNISHVNDTVIVLSPEHMNEATGSSRHRHRRFRQEEHYMVH</sequence>
<evidence type="ECO:0000313" key="2">
    <source>
        <dbReference type="Proteomes" id="UP000076154"/>
    </source>
</evidence>
<gene>
    <name evidence="1" type="ORF">Hypma_003923</name>
</gene>
<dbReference type="OrthoDB" id="10248838at2759"/>
<accession>A0A369J124</accession>
<reference evidence="1" key="1">
    <citation type="submission" date="2018-04" db="EMBL/GenBank/DDBJ databases">
        <title>Whole genome sequencing of Hypsizygus marmoreus.</title>
        <authorList>
            <person name="Choi I.-G."/>
            <person name="Min B."/>
            <person name="Kim J.-G."/>
            <person name="Kim S."/>
            <person name="Oh Y.-L."/>
            <person name="Kong W.-S."/>
            <person name="Park H."/>
            <person name="Jeong J."/>
            <person name="Song E.-S."/>
        </authorList>
    </citation>
    <scope>NUCLEOTIDE SEQUENCE [LARGE SCALE GENOMIC DNA]</scope>
    <source>
        <strain evidence="1">51987-8</strain>
    </source>
</reference>
<proteinExistence type="predicted"/>
<dbReference type="EMBL" id="LUEZ02000143">
    <property type="protein sequence ID" value="RDB15709.1"/>
    <property type="molecule type" value="Genomic_DNA"/>
</dbReference>
<evidence type="ECO:0000313" key="1">
    <source>
        <dbReference type="EMBL" id="RDB15709.1"/>
    </source>
</evidence>
<dbReference type="InParanoid" id="A0A369J124"/>
<name>A0A369J124_HYPMA</name>
<keyword evidence="2" id="KW-1185">Reference proteome</keyword>